<evidence type="ECO:0000256" key="4">
    <source>
        <dbReference type="ARBA" id="ARBA00022519"/>
    </source>
</evidence>
<keyword evidence="6 10" id="KW-0812">Transmembrane</keyword>
<dbReference type="EMBL" id="BAABIZ010000021">
    <property type="protein sequence ID" value="GAA5110216.1"/>
    <property type="molecule type" value="Genomic_DNA"/>
</dbReference>
<protein>
    <recommendedName>
        <fullName evidence="10">Tol-Pal system protein TolQ</fullName>
    </recommendedName>
</protein>
<comment type="similarity">
    <text evidence="2 10">Belongs to the ExbB/TolQ family.</text>
</comment>
<reference evidence="13" key="1">
    <citation type="journal article" date="2019" name="Int. J. Syst. Evol. Microbiol.">
        <title>The Global Catalogue of Microorganisms (GCM) 10K type strain sequencing project: providing services to taxonomists for standard genome sequencing and annotation.</title>
        <authorList>
            <consortium name="The Broad Institute Genomics Platform"/>
            <consortium name="The Broad Institute Genome Sequencing Center for Infectious Disease"/>
            <person name="Wu L."/>
            <person name="Ma J."/>
        </authorList>
    </citation>
    <scope>NUCLEOTIDE SEQUENCE [LARGE SCALE GENOMIC DNA]</scope>
    <source>
        <strain evidence="13">JCM 17712</strain>
    </source>
</reference>
<keyword evidence="4 10" id="KW-0997">Cell inner membrane</keyword>
<dbReference type="HAMAP" id="MF_02202">
    <property type="entry name" value="TolQ"/>
    <property type="match status" value="1"/>
</dbReference>
<dbReference type="PANTHER" id="PTHR30625:SF3">
    <property type="entry name" value="TOL-PAL SYSTEM PROTEIN TOLQ"/>
    <property type="match status" value="1"/>
</dbReference>
<organism evidence="12 13">
    <name type="scientific">Bartonella jaculi</name>
    <dbReference type="NCBI Taxonomy" id="686226"/>
    <lineage>
        <taxon>Bacteria</taxon>
        <taxon>Pseudomonadati</taxon>
        <taxon>Pseudomonadota</taxon>
        <taxon>Alphaproteobacteria</taxon>
        <taxon>Hyphomicrobiales</taxon>
        <taxon>Bartonellaceae</taxon>
        <taxon>Bartonella</taxon>
    </lineage>
</organism>
<comment type="subunit">
    <text evidence="10">The Tol-Pal system is composed of five core proteins: the inner membrane proteins TolA, TolQ and TolR, the periplasmic protein TolB and the outer membrane protein Pal. They form a network linking the inner and outer membranes and the peptidoglycan layer.</text>
</comment>
<proteinExistence type="inferred from homology"/>
<dbReference type="InterPro" id="IPR002898">
    <property type="entry name" value="MotA_ExbB_proton_chnl"/>
</dbReference>
<accession>A0ABP9N7C7</accession>
<dbReference type="PANTHER" id="PTHR30625">
    <property type="entry name" value="PROTEIN TOLQ"/>
    <property type="match status" value="1"/>
</dbReference>
<evidence type="ECO:0000256" key="8">
    <source>
        <dbReference type="ARBA" id="ARBA00023136"/>
    </source>
</evidence>
<comment type="subcellular location">
    <subcellularLocation>
        <location evidence="10">Cell inner membrane</location>
        <topology evidence="10">Multi-pass membrane protein</topology>
    </subcellularLocation>
    <subcellularLocation>
        <location evidence="1">Cell membrane</location>
        <topology evidence="1">Multi-pass membrane protein</topology>
    </subcellularLocation>
</comment>
<comment type="caution">
    <text evidence="12">The sequence shown here is derived from an EMBL/GenBank/DDBJ whole genome shotgun (WGS) entry which is preliminary data.</text>
</comment>
<keyword evidence="8 10" id="KW-0472">Membrane</keyword>
<keyword evidence="3 10" id="KW-1003">Cell membrane</keyword>
<evidence type="ECO:0000256" key="3">
    <source>
        <dbReference type="ARBA" id="ARBA00022475"/>
    </source>
</evidence>
<dbReference type="Pfam" id="PF01618">
    <property type="entry name" value="MotA_ExbB"/>
    <property type="match status" value="1"/>
</dbReference>
<gene>
    <name evidence="10 12" type="primary">tolQ</name>
    <name evidence="12" type="ORF">GCM10023261_13740</name>
</gene>
<keyword evidence="13" id="KW-1185">Reference proteome</keyword>
<keyword evidence="9 10" id="KW-0131">Cell cycle</keyword>
<evidence type="ECO:0000256" key="2">
    <source>
        <dbReference type="ARBA" id="ARBA00010442"/>
    </source>
</evidence>
<feature type="transmembrane region" description="Helical" evidence="10">
    <location>
        <begin position="33"/>
        <end position="54"/>
    </location>
</feature>
<evidence type="ECO:0000256" key="6">
    <source>
        <dbReference type="ARBA" id="ARBA00022692"/>
    </source>
</evidence>
<dbReference type="Proteomes" id="UP001500864">
    <property type="component" value="Unassembled WGS sequence"/>
</dbReference>
<comment type="function">
    <text evidence="10">Part of the Tol-Pal system, which plays a role in outer membrane invagination during cell division and is important for maintaining outer membrane integrity.</text>
</comment>
<keyword evidence="7 10" id="KW-1133">Transmembrane helix</keyword>
<evidence type="ECO:0000259" key="11">
    <source>
        <dbReference type="Pfam" id="PF01618"/>
    </source>
</evidence>
<feature type="domain" description="MotA/TolQ/ExbB proton channel" evidence="11">
    <location>
        <begin position="112"/>
        <end position="223"/>
    </location>
</feature>
<name>A0ABP9N7C7_9HYPH</name>
<feature type="transmembrane region" description="Helical" evidence="10">
    <location>
        <begin position="143"/>
        <end position="170"/>
    </location>
</feature>
<evidence type="ECO:0000313" key="13">
    <source>
        <dbReference type="Proteomes" id="UP001500864"/>
    </source>
</evidence>
<evidence type="ECO:0000256" key="1">
    <source>
        <dbReference type="ARBA" id="ARBA00004651"/>
    </source>
</evidence>
<evidence type="ECO:0000313" key="12">
    <source>
        <dbReference type="EMBL" id="GAA5110216.1"/>
    </source>
</evidence>
<evidence type="ECO:0000256" key="9">
    <source>
        <dbReference type="ARBA" id="ARBA00023306"/>
    </source>
</evidence>
<sequence>MNLSFRGTKIMPHIELTNPETIGMLHLFLQAGFLVKAVMIGLLLASIWSWAIIFDKMFTYRRIRREIKQFERIFWSGKPLEDLYATCKSQRTSSISAVFIAAMVEWKKSLAKGVHTSTSLQSRIDKAMDLTLGRESAKIESKLSFLATLGSAGPFIGLFGTVIGIMSSFLSISASQNTSLAIVAPGIAEALLATAIGLFAAIPAVIAYNKLVNESAQIIAQIENFADEFSTIVSRRIDETLTSDSSL</sequence>
<evidence type="ECO:0000256" key="5">
    <source>
        <dbReference type="ARBA" id="ARBA00022618"/>
    </source>
</evidence>
<feature type="transmembrane region" description="Helical" evidence="10">
    <location>
        <begin position="182"/>
        <end position="208"/>
    </location>
</feature>
<keyword evidence="5 10" id="KW-0132">Cell division</keyword>
<evidence type="ECO:0000256" key="10">
    <source>
        <dbReference type="HAMAP-Rule" id="MF_02202"/>
    </source>
</evidence>
<dbReference type="InterPro" id="IPR050790">
    <property type="entry name" value="ExbB/TolQ_transport"/>
</dbReference>
<dbReference type="NCBIfam" id="TIGR02796">
    <property type="entry name" value="tolQ"/>
    <property type="match status" value="1"/>
</dbReference>
<evidence type="ECO:0000256" key="7">
    <source>
        <dbReference type="ARBA" id="ARBA00022989"/>
    </source>
</evidence>
<dbReference type="InterPro" id="IPR014163">
    <property type="entry name" value="Tol-Pal_TolQ"/>
</dbReference>